<reference evidence="11 12" key="1">
    <citation type="submission" date="2020-08" db="EMBL/GenBank/DDBJ databases">
        <title>The isolate Caproiciproducens sp. 7D4C2 produces n-caproate at mildly acidic conditions from hexoses: genome and rBOX comparison with related strains and chain-elongating bacteria.</title>
        <authorList>
            <person name="Esquivel-Elizondo S."/>
            <person name="Bagci C."/>
            <person name="Temovska M."/>
            <person name="Jeon B.S."/>
            <person name="Bessarab I."/>
            <person name="Williams R.B.H."/>
            <person name="Huson D.H."/>
            <person name="Angenent L.T."/>
        </authorList>
    </citation>
    <scope>NUCLEOTIDE SEQUENCE [LARGE SCALE GENOMIC DNA]</scope>
    <source>
        <strain evidence="11 12">7D4C2</strain>
    </source>
</reference>
<keyword evidence="7 10" id="KW-1133">Transmembrane helix</keyword>
<dbReference type="GO" id="GO:0015297">
    <property type="term" value="F:antiporter activity"/>
    <property type="evidence" value="ECO:0007669"/>
    <property type="project" value="InterPro"/>
</dbReference>
<dbReference type="Proteomes" id="UP000515909">
    <property type="component" value="Chromosome"/>
</dbReference>
<protein>
    <recommendedName>
        <fullName evidence="3">Multidrug export protein MepA</fullName>
    </recommendedName>
</protein>
<dbReference type="GO" id="GO:0042910">
    <property type="term" value="F:xenobiotic transmembrane transporter activity"/>
    <property type="evidence" value="ECO:0007669"/>
    <property type="project" value="InterPro"/>
</dbReference>
<evidence type="ECO:0000256" key="10">
    <source>
        <dbReference type="SAM" id="Phobius"/>
    </source>
</evidence>
<dbReference type="InterPro" id="IPR052031">
    <property type="entry name" value="Membrane_Transporter-Flippase"/>
</dbReference>
<comment type="similarity">
    <text evidence="2">Belongs to the multi antimicrobial extrusion (MATE) (TC 2.A.66.1) family. MepA subfamily.</text>
</comment>
<keyword evidence="5" id="KW-1003">Cell membrane</keyword>
<evidence type="ECO:0000313" key="12">
    <source>
        <dbReference type="Proteomes" id="UP000515909"/>
    </source>
</evidence>
<evidence type="ECO:0000256" key="4">
    <source>
        <dbReference type="ARBA" id="ARBA00022448"/>
    </source>
</evidence>
<evidence type="ECO:0000256" key="6">
    <source>
        <dbReference type="ARBA" id="ARBA00022692"/>
    </source>
</evidence>
<keyword evidence="8 10" id="KW-0472">Membrane</keyword>
<dbReference type="PIRSF" id="PIRSF006603">
    <property type="entry name" value="DinF"/>
    <property type="match status" value="1"/>
</dbReference>
<accession>A0A7G8T7D8</accession>
<dbReference type="PANTHER" id="PTHR43549:SF2">
    <property type="entry name" value="MULTIDRUG RESISTANCE PROTEIN NORM-RELATED"/>
    <property type="match status" value="1"/>
</dbReference>
<dbReference type="GO" id="GO:0005886">
    <property type="term" value="C:plasma membrane"/>
    <property type="evidence" value="ECO:0007669"/>
    <property type="project" value="UniProtKB-SubCell"/>
</dbReference>
<evidence type="ECO:0000313" key="11">
    <source>
        <dbReference type="EMBL" id="QNK39529.1"/>
    </source>
</evidence>
<feature type="transmembrane region" description="Helical" evidence="10">
    <location>
        <begin position="319"/>
        <end position="350"/>
    </location>
</feature>
<dbReference type="KEGG" id="cfem:HCR03_12325"/>
<dbReference type="GO" id="GO:0046677">
    <property type="term" value="P:response to antibiotic"/>
    <property type="evidence" value="ECO:0007669"/>
    <property type="project" value="UniProtKB-KW"/>
</dbReference>
<dbReference type="Pfam" id="PF01554">
    <property type="entry name" value="MatE"/>
    <property type="match status" value="2"/>
</dbReference>
<organism evidence="11 12">
    <name type="scientific">Caproicibacter fermentans</name>
    <dbReference type="NCBI Taxonomy" id="2576756"/>
    <lineage>
        <taxon>Bacteria</taxon>
        <taxon>Bacillati</taxon>
        <taxon>Bacillota</taxon>
        <taxon>Clostridia</taxon>
        <taxon>Eubacteriales</taxon>
        <taxon>Acutalibacteraceae</taxon>
        <taxon>Caproicibacter</taxon>
    </lineage>
</organism>
<gene>
    <name evidence="11" type="ORF">HCR03_12325</name>
</gene>
<dbReference type="PANTHER" id="PTHR43549">
    <property type="entry name" value="MULTIDRUG RESISTANCE PROTEIN YPNP-RELATED"/>
    <property type="match status" value="1"/>
</dbReference>
<feature type="transmembrane region" description="Helical" evidence="10">
    <location>
        <begin position="140"/>
        <end position="157"/>
    </location>
</feature>
<sequence length="452" mass="48863">MKIDSNTQFKRMLETNIPKLITSLAVPTVISQMITTAYNTADTYFVAQIGTSAAAAVGVVFSLMSIIQAAGFGLAMGANSLISRYLGAKEDEKASKYGNSALLAAILFGFILMGGGLSSLKGLMRILGSTETILPYSCEYGKYILIGAPLMCSEFVLNNILRSEGEAVLAMWGLSAGGILNMLLDPLFISGFHMGIGGAAVATLVSQTVSFFILISFFIRKKSIIPIRIRDVSRDPADYFLIVKMGFPTICRQMLGSLSSVLMNVQAAAFGDAAVAAVTISNKIYMFVRNIVIGIGQGFQPVAGYNYGAKNNKRVREAFLFTCKAGTALCSLAAVFLAVYASSVITWFIGTDAEVVRIGSRALLFACGVMPFMAYSTYVNQMYQCLGFSKQATFLASCRQGICFVPLILILPVLFHLNGVIMSQPASDFFTFVISVPFQITFFKFHLKIRSE</sequence>
<evidence type="ECO:0000256" key="1">
    <source>
        <dbReference type="ARBA" id="ARBA00004651"/>
    </source>
</evidence>
<dbReference type="EMBL" id="CP060286">
    <property type="protein sequence ID" value="QNK39529.1"/>
    <property type="molecule type" value="Genomic_DNA"/>
</dbReference>
<evidence type="ECO:0000256" key="9">
    <source>
        <dbReference type="ARBA" id="ARBA00023251"/>
    </source>
</evidence>
<dbReference type="InterPro" id="IPR002528">
    <property type="entry name" value="MATE_fam"/>
</dbReference>
<dbReference type="AlphaFoldDB" id="A0A7G8T7D8"/>
<feature type="transmembrane region" description="Helical" evidence="10">
    <location>
        <begin position="401"/>
        <end position="423"/>
    </location>
</feature>
<feature type="transmembrane region" description="Helical" evidence="10">
    <location>
        <begin position="97"/>
        <end position="120"/>
    </location>
</feature>
<feature type="transmembrane region" description="Helical" evidence="10">
    <location>
        <begin position="195"/>
        <end position="219"/>
    </location>
</feature>
<feature type="transmembrane region" description="Helical" evidence="10">
    <location>
        <begin position="20"/>
        <end position="41"/>
    </location>
</feature>
<keyword evidence="9" id="KW-0046">Antibiotic resistance</keyword>
<keyword evidence="4" id="KW-0813">Transport</keyword>
<dbReference type="InterPro" id="IPR048279">
    <property type="entry name" value="MdtK-like"/>
</dbReference>
<name>A0A7G8T7D8_9FIRM</name>
<evidence type="ECO:0000256" key="5">
    <source>
        <dbReference type="ARBA" id="ARBA00022475"/>
    </source>
</evidence>
<keyword evidence="6 10" id="KW-0812">Transmembrane</keyword>
<evidence type="ECO:0000256" key="8">
    <source>
        <dbReference type="ARBA" id="ARBA00023136"/>
    </source>
</evidence>
<feature type="transmembrane region" description="Helical" evidence="10">
    <location>
        <begin position="362"/>
        <end position="380"/>
    </location>
</feature>
<proteinExistence type="inferred from homology"/>
<evidence type="ECO:0000256" key="2">
    <source>
        <dbReference type="ARBA" id="ARBA00008417"/>
    </source>
</evidence>
<comment type="subcellular location">
    <subcellularLocation>
        <location evidence="1">Cell membrane</location>
        <topology evidence="1">Multi-pass membrane protein</topology>
    </subcellularLocation>
</comment>
<dbReference type="RefSeq" id="WP_187034454.1">
    <property type="nucleotide sequence ID" value="NZ_CP060286.1"/>
</dbReference>
<dbReference type="NCBIfam" id="TIGR00797">
    <property type="entry name" value="matE"/>
    <property type="match status" value="1"/>
</dbReference>
<dbReference type="CDD" id="cd13143">
    <property type="entry name" value="MATE_MepA_like"/>
    <property type="match status" value="1"/>
</dbReference>
<dbReference type="InterPro" id="IPR045070">
    <property type="entry name" value="MATE_MepA-like"/>
</dbReference>
<feature type="transmembrane region" description="Helical" evidence="10">
    <location>
        <begin position="53"/>
        <end position="76"/>
    </location>
</feature>
<evidence type="ECO:0000256" key="3">
    <source>
        <dbReference type="ARBA" id="ARBA00022106"/>
    </source>
</evidence>
<feature type="transmembrane region" description="Helical" evidence="10">
    <location>
        <begin position="169"/>
        <end position="189"/>
    </location>
</feature>
<evidence type="ECO:0000256" key="7">
    <source>
        <dbReference type="ARBA" id="ARBA00022989"/>
    </source>
</evidence>